<comment type="caution">
    <text evidence="1">The sequence shown here is derived from an EMBL/GenBank/DDBJ whole genome shotgun (WGS) entry which is preliminary data.</text>
</comment>
<dbReference type="AlphaFoldDB" id="A0A151MJ10"/>
<organism evidence="1 2">
    <name type="scientific">Alligator mississippiensis</name>
    <name type="common">American alligator</name>
    <dbReference type="NCBI Taxonomy" id="8496"/>
    <lineage>
        <taxon>Eukaryota</taxon>
        <taxon>Metazoa</taxon>
        <taxon>Chordata</taxon>
        <taxon>Craniata</taxon>
        <taxon>Vertebrata</taxon>
        <taxon>Euteleostomi</taxon>
        <taxon>Archelosauria</taxon>
        <taxon>Archosauria</taxon>
        <taxon>Crocodylia</taxon>
        <taxon>Alligatoridae</taxon>
        <taxon>Alligatorinae</taxon>
        <taxon>Alligator</taxon>
    </lineage>
</organism>
<gene>
    <name evidence="1" type="ORF">Y1Q_0002073</name>
</gene>
<dbReference type="EMBL" id="AKHW03006071">
    <property type="protein sequence ID" value="KYO24453.1"/>
    <property type="molecule type" value="Genomic_DNA"/>
</dbReference>
<evidence type="ECO:0000313" key="2">
    <source>
        <dbReference type="Proteomes" id="UP000050525"/>
    </source>
</evidence>
<evidence type="ECO:0000313" key="1">
    <source>
        <dbReference type="EMBL" id="KYO24453.1"/>
    </source>
</evidence>
<keyword evidence="2" id="KW-1185">Reference proteome</keyword>
<name>A0A151MJ10_ALLMI</name>
<dbReference type="Proteomes" id="UP000050525">
    <property type="component" value="Unassembled WGS sequence"/>
</dbReference>
<protein>
    <submittedName>
        <fullName evidence="1">Uncharacterized protein</fullName>
    </submittedName>
</protein>
<accession>A0A151MJ10</accession>
<sequence length="78" mass="9196">MLLGRDWAPVYDVLDRVRDTEVARRRIQGCEGWLGETQENEESVDEANELDLNNFTSCLQFWEAQAEDQEIRELQEHV</sequence>
<proteinExistence type="predicted"/>
<reference evidence="1 2" key="1">
    <citation type="journal article" date="2012" name="Genome Biol.">
        <title>Sequencing three crocodilian genomes to illuminate the evolution of archosaurs and amniotes.</title>
        <authorList>
            <person name="St John J.A."/>
            <person name="Braun E.L."/>
            <person name="Isberg S.R."/>
            <person name="Miles L.G."/>
            <person name="Chong A.Y."/>
            <person name="Gongora J."/>
            <person name="Dalzell P."/>
            <person name="Moran C."/>
            <person name="Bed'hom B."/>
            <person name="Abzhanov A."/>
            <person name="Burgess S.C."/>
            <person name="Cooksey A.M."/>
            <person name="Castoe T.A."/>
            <person name="Crawford N.G."/>
            <person name="Densmore L.D."/>
            <person name="Drew J.C."/>
            <person name="Edwards S.V."/>
            <person name="Faircloth B.C."/>
            <person name="Fujita M.K."/>
            <person name="Greenwold M.J."/>
            <person name="Hoffmann F.G."/>
            <person name="Howard J.M."/>
            <person name="Iguchi T."/>
            <person name="Janes D.E."/>
            <person name="Khan S.Y."/>
            <person name="Kohno S."/>
            <person name="de Koning A.J."/>
            <person name="Lance S.L."/>
            <person name="McCarthy F.M."/>
            <person name="McCormack J.E."/>
            <person name="Merchant M.E."/>
            <person name="Peterson D.G."/>
            <person name="Pollock D.D."/>
            <person name="Pourmand N."/>
            <person name="Raney B.J."/>
            <person name="Roessler K.A."/>
            <person name="Sanford J.R."/>
            <person name="Sawyer R.H."/>
            <person name="Schmidt C.J."/>
            <person name="Triplett E.W."/>
            <person name="Tuberville T.D."/>
            <person name="Venegas-Anaya M."/>
            <person name="Howard J.T."/>
            <person name="Jarvis E.D."/>
            <person name="Guillette L.J.Jr."/>
            <person name="Glenn T.C."/>
            <person name="Green R.E."/>
            <person name="Ray D.A."/>
        </authorList>
    </citation>
    <scope>NUCLEOTIDE SEQUENCE [LARGE SCALE GENOMIC DNA]</scope>
    <source>
        <strain evidence="1">KSC_2009_1</strain>
    </source>
</reference>